<accession>A0ABU7V8Q0</accession>
<protein>
    <recommendedName>
        <fullName evidence="4">Septum formation-related domain-containing protein</fullName>
    </recommendedName>
</protein>
<organism evidence="2 3">
    <name type="scientific">Microbacterium schleiferi</name>
    <dbReference type="NCBI Taxonomy" id="69362"/>
    <lineage>
        <taxon>Bacteria</taxon>
        <taxon>Bacillati</taxon>
        <taxon>Actinomycetota</taxon>
        <taxon>Actinomycetes</taxon>
        <taxon>Micrococcales</taxon>
        <taxon>Microbacteriaceae</taxon>
        <taxon>Microbacterium</taxon>
    </lineage>
</organism>
<comment type="caution">
    <text evidence="2">The sequence shown here is derived from an EMBL/GenBank/DDBJ whole genome shotgun (WGS) entry which is preliminary data.</text>
</comment>
<keyword evidence="1" id="KW-0812">Transmembrane</keyword>
<sequence>MRDHNDPTPHHEAIQDLLIEEMRRDLARPKWWRTIWGRISIVSGVLILSSTAVAALVLLESRPVSDTLVVHCLESPSRAPDGSLPGAAVSIAAPDGVVPIEDAEAICAQMWSSGAFGEEDVLNPTPLPGEAPEEFTLCVTEDGEAAVAPGRIECSVLHLHPYQPNVPTGR</sequence>
<dbReference type="RefSeq" id="WP_331792181.1">
    <property type="nucleotide sequence ID" value="NZ_BAAAUO010000012.1"/>
</dbReference>
<evidence type="ECO:0000313" key="3">
    <source>
        <dbReference type="Proteomes" id="UP001351900"/>
    </source>
</evidence>
<evidence type="ECO:0008006" key="4">
    <source>
        <dbReference type="Google" id="ProtNLM"/>
    </source>
</evidence>
<keyword evidence="3" id="KW-1185">Reference proteome</keyword>
<proteinExistence type="predicted"/>
<gene>
    <name evidence="2" type="ORF">V2V91_13120</name>
</gene>
<keyword evidence="1" id="KW-0472">Membrane</keyword>
<reference evidence="2 3" key="1">
    <citation type="submission" date="2024-01" db="EMBL/GenBank/DDBJ databases">
        <title>the genome sequence of strain Microbacterium schleiferi NBRC 15075.</title>
        <authorList>
            <person name="Ding Y."/>
            <person name="Zhang G."/>
        </authorList>
    </citation>
    <scope>NUCLEOTIDE SEQUENCE [LARGE SCALE GENOMIC DNA]</scope>
    <source>
        <strain evidence="2 3">NBRC 15075</strain>
    </source>
</reference>
<dbReference type="Proteomes" id="UP001351900">
    <property type="component" value="Unassembled WGS sequence"/>
</dbReference>
<name>A0ABU7V8Q0_9MICO</name>
<evidence type="ECO:0000313" key="2">
    <source>
        <dbReference type="EMBL" id="MEF2256065.1"/>
    </source>
</evidence>
<feature type="transmembrane region" description="Helical" evidence="1">
    <location>
        <begin position="35"/>
        <end position="59"/>
    </location>
</feature>
<dbReference type="EMBL" id="JAZHOV010000007">
    <property type="protein sequence ID" value="MEF2256065.1"/>
    <property type="molecule type" value="Genomic_DNA"/>
</dbReference>
<evidence type="ECO:0000256" key="1">
    <source>
        <dbReference type="SAM" id="Phobius"/>
    </source>
</evidence>
<keyword evidence="1" id="KW-1133">Transmembrane helix</keyword>